<dbReference type="Proteomes" id="UP000376235">
    <property type="component" value="Unassembled WGS sequence"/>
</dbReference>
<gene>
    <name evidence="1" type="ORF">SAMEA3649591_01763</name>
    <name evidence="2" type="ORF">SAMEA4873632_01201</name>
</gene>
<dbReference type="AlphaFoldDB" id="A0A9Q9PS28"/>
<dbReference type="EMBL" id="UIUC01000005">
    <property type="protein sequence ID" value="SVN63665.1"/>
    <property type="molecule type" value="Genomic_DNA"/>
</dbReference>
<dbReference type="EMBL" id="CAAHCC010000002">
    <property type="protein sequence ID" value="VGK75296.1"/>
    <property type="molecule type" value="Genomic_DNA"/>
</dbReference>
<organism evidence="2 4">
    <name type="scientific">Klebsiella pneumoniae</name>
    <dbReference type="NCBI Taxonomy" id="573"/>
    <lineage>
        <taxon>Bacteria</taxon>
        <taxon>Pseudomonadati</taxon>
        <taxon>Pseudomonadota</taxon>
        <taxon>Gammaproteobacteria</taxon>
        <taxon>Enterobacterales</taxon>
        <taxon>Enterobacteriaceae</taxon>
        <taxon>Klebsiella/Raoultella group</taxon>
        <taxon>Klebsiella</taxon>
        <taxon>Klebsiella pneumoniae complex</taxon>
    </lineage>
</organism>
<accession>A0A9Q9PS28</accession>
<reference evidence="2 4" key="1">
    <citation type="submission" date="2019-03" db="EMBL/GenBank/DDBJ databases">
        <authorList>
            <consortium name="Pathogen Informatics"/>
        </authorList>
    </citation>
    <scope>NUCLEOTIDE SEQUENCE [LARGE SCALE GENOMIC DNA]</scope>
    <source>
        <strain evidence="2 4">5012STDY7626430</strain>
        <strain evidence="1 3">EuSCAPE_GR003</strain>
    </source>
</reference>
<evidence type="ECO:0000313" key="3">
    <source>
        <dbReference type="Proteomes" id="UP000258905"/>
    </source>
</evidence>
<evidence type="ECO:0000313" key="1">
    <source>
        <dbReference type="EMBL" id="SVN63665.1"/>
    </source>
</evidence>
<evidence type="ECO:0000313" key="4">
    <source>
        <dbReference type="Proteomes" id="UP000376235"/>
    </source>
</evidence>
<comment type="caution">
    <text evidence="2">The sequence shown here is derived from an EMBL/GenBank/DDBJ whole genome shotgun (WGS) entry which is preliminary data.</text>
</comment>
<proteinExistence type="predicted"/>
<protein>
    <submittedName>
        <fullName evidence="2">Uncharacterized protein</fullName>
    </submittedName>
</protein>
<name>A0A9Q9PS28_KLEPN</name>
<evidence type="ECO:0000313" key="2">
    <source>
        <dbReference type="EMBL" id="VGK75296.1"/>
    </source>
</evidence>
<dbReference type="Proteomes" id="UP000258905">
    <property type="component" value="Unassembled WGS sequence"/>
</dbReference>
<sequence length="36" mass="4362">MSKTLQFFRVFPKVSIVQCVVIRFVKEKKRLTQDFD</sequence>